<organism evidence="1 2">
    <name type="scientific">Hymenoscyphus fraxineus</name>
    <dbReference type="NCBI Taxonomy" id="746836"/>
    <lineage>
        <taxon>Eukaryota</taxon>
        <taxon>Fungi</taxon>
        <taxon>Dikarya</taxon>
        <taxon>Ascomycota</taxon>
        <taxon>Pezizomycotina</taxon>
        <taxon>Leotiomycetes</taxon>
        <taxon>Helotiales</taxon>
        <taxon>Helotiaceae</taxon>
        <taxon>Hymenoscyphus</taxon>
    </lineage>
</organism>
<evidence type="ECO:0000313" key="1">
    <source>
        <dbReference type="EMBL" id="CAG8961768.1"/>
    </source>
</evidence>
<dbReference type="Proteomes" id="UP000696280">
    <property type="component" value="Unassembled WGS sequence"/>
</dbReference>
<reference evidence="1" key="1">
    <citation type="submission" date="2021-07" db="EMBL/GenBank/DDBJ databases">
        <authorList>
            <person name="Durling M."/>
        </authorList>
    </citation>
    <scope>NUCLEOTIDE SEQUENCE</scope>
</reference>
<evidence type="ECO:0000313" key="2">
    <source>
        <dbReference type="Proteomes" id="UP000696280"/>
    </source>
</evidence>
<protein>
    <submittedName>
        <fullName evidence="1">Uncharacterized protein</fullName>
    </submittedName>
</protein>
<proteinExistence type="predicted"/>
<dbReference type="OrthoDB" id="10297675at2759"/>
<comment type="caution">
    <text evidence="1">The sequence shown here is derived from an EMBL/GenBank/DDBJ whole genome shotgun (WGS) entry which is preliminary data.</text>
</comment>
<keyword evidence="2" id="KW-1185">Reference proteome</keyword>
<dbReference type="EMBL" id="CAJVRL010000115">
    <property type="protein sequence ID" value="CAG8961768.1"/>
    <property type="molecule type" value="Genomic_DNA"/>
</dbReference>
<name>A0A9N9LC42_9HELO</name>
<sequence length="393" mass="45258">MGHRDFSQTASECFEVEVKAWRFYKLQSCFLVFICVFNNVKRRLPQPPFICGTFTSFHSQKSGSSQKDQMSADRFANNEENWMSDSATNMNDEASGNELDRWGGASPLSLPDNFCSLYRLNEKIRKKIYGIYFDIVYISQKPHPRLYHDYGPNGPQVNLIASSLVAALRPCRYLYDELLAFAYDNQRASLLFEDSESEQFFSLCPAALSMVKNLSICLCPEQHPGWFRNADPSEMCMKMLSQLSYAKNIRALSLTIPLSEKDDVFCHSIISNILKSRDSRKENALREMYIHLEDRNDSVVPGVSRSGGTNDRLLEFANWVWLGLGSVVKDRKKGWVVENKIESYPDVLSIHWGLHSRHGPVYPRTSIFWDPTWNYDEDDYLRYSCGTESVRRA</sequence>
<accession>A0A9N9LC42</accession>
<gene>
    <name evidence="1" type="ORF">HYFRA_00006311</name>
</gene>
<dbReference type="AlphaFoldDB" id="A0A9N9LC42"/>